<reference evidence="5" key="1">
    <citation type="journal article" date="2020" name="mSystems">
        <title>Genome- and Community-Level Interaction Insights into Carbon Utilization and Element Cycling Functions of Hydrothermarchaeota in Hydrothermal Sediment.</title>
        <authorList>
            <person name="Zhou Z."/>
            <person name="Liu Y."/>
            <person name="Xu W."/>
            <person name="Pan J."/>
            <person name="Luo Z.H."/>
            <person name="Li M."/>
        </authorList>
    </citation>
    <scope>NUCLEOTIDE SEQUENCE [LARGE SCALE GENOMIC DNA]</scope>
    <source>
        <strain evidence="5">SpSt-885</strain>
    </source>
</reference>
<dbReference type="FunFam" id="3.30.360.10:FF:000005">
    <property type="entry name" value="Homoserine dehydrogenase"/>
    <property type="match status" value="1"/>
</dbReference>
<dbReference type="GO" id="GO:0009088">
    <property type="term" value="P:threonine biosynthetic process"/>
    <property type="evidence" value="ECO:0007669"/>
    <property type="project" value="UniProtKB-UniPathway"/>
</dbReference>
<dbReference type="Gene3D" id="3.40.50.720">
    <property type="entry name" value="NAD(P)-binding Rossmann-like Domain"/>
    <property type="match status" value="1"/>
</dbReference>
<comment type="caution">
    <text evidence="5">The sequence shown here is derived from an EMBL/GenBank/DDBJ whole genome shotgun (WGS) entry which is preliminary data.</text>
</comment>
<dbReference type="Pfam" id="PF00742">
    <property type="entry name" value="Homoserine_dh"/>
    <property type="match status" value="1"/>
</dbReference>
<evidence type="ECO:0000256" key="1">
    <source>
        <dbReference type="ARBA" id="ARBA00006753"/>
    </source>
</evidence>
<dbReference type="SUPFAM" id="SSF51735">
    <property type="entry name" value="NAD(P)-binding Rossmann-fold domains"/>
    <property type="match status" value="1"/>
</dbReference>
<proteinExistence type="inferred from homology"/>
<dbReference type="UniPathway" id="UPA00051">
    <property type="reaction ID" value="UER00465"/>
</dbReference>
<accession>A0A7J3SLK9</accession>
<dbReference type="InterPro" id="IPR036291">
    <property type="entry name" value="NAD(P)-bd_dom_sf"/>
</dbReference>
<dbReference type="UniPathway" id="UPA00050">
    <property type="reaction ID" value="UER00063"/>
</dbReference>
<evidence type="ECO:0000259" key="4">
    <source>
        <dbReference type="Pfam" id="PF00742"/>
    </source>
</evidence>
<dbReference type="EC" id="1.1.1.3" evidence="2"/>
<protein>
    <recommendedName>
        <fullName evidence="2">homoserine dehydrogenase</fullName>
        <ecNumber evidence="2">1.1.1.3</ecNumber>
    </recommendedName>
</protein>
<dbReference type="GO" id="GO:0004412">
    <property type="term" value="F:homoserine dehydrogenase activity"/>
    <property type="evidence" value="ECO:0007669"/>
    <property type="project" value="UniProtKB-EC"/>
</dbReference>
<keyword evidence="3" id="KW-0560">Oxidoreductase</keyword>
<sequence>MRKQSVIDMVNEHHRPPSLLLGFGNVGKELVLLDDFWNMTEVLGILSSSGGVRTNGKERVEAIREAAKTSAKLSDLPFFQKWLSISDFIDELSGGVAFITIPPSYYSGEPNISLVLNFLKNGISIITADKTPFALAYSKVIEASRSSKAFIGYRATVAAGTPFTDLAKGLRGRSIASIKSVLNATTNFLLSKVEEGKSWEESLELARTEKLLEPDPRIDVEGIDSAAKLTIISNILGKGISLWDVRRTPLFSVDEEMVRRALKEGKRYKYIASYSFDGGNPTVSPQLIQKGNPLYDVRGNYNGILFELEGSEHIYLEGPAGPAWRTARVMITDLIEMLYSPR</sequence>
<dbReference type="EMBL" id="DTLS01000123">
    <property type="protein sequence ID" value="HGZ60407.1"/>
    <property type="molecule type" value="Genomic_DNA"/>
</dbReference>
<dbReference type="PANTHER" id="PTHR43331">
    <property type="entry name" value="HOMOSERINE DEHYDROGENASE"/>
    <property type="match status" value="1"/>
</dbReference>
<dbReference type="Gene3D" id="3.30.360.10">
    <property type="entry name" value="Dihydrodipicolinate Reductase, domain 2"/>
    <property type="match status" value="1"/>
</dbReference>
<evidence type="ECO:0000256" key="2">
    <source>
        <dbReference type="ARBA" id="ARBA00013213"/>
    </source>
</evidence>
<dbReference type="AlphaFoldDB" id="A0A7J3SLK9"/>
<evidence type="ECO:0000256" key="3">
    <source>
        <dbReference type="ARBA" id="ARBA00023002"/>
    </source>
</evidence>
<gene>
    <name evidence="5" type="ORF">ENW83_04290</name>
</gene>
<organism evidence="5">
    <name type="scientific">Fervidicoccus fontis</name>
    <dbReference type="NCBI Taxonomy" id="683846"/>
    <lineage>
        <taxon>Archaea</taxon>
        <taxon>Thermoproteota</taxon>
        <taxon>Thermoprotei</taxon>
        <taxon>Fervidicoccales</taxon>
        <taxon>Fervidicoccaceae</taxon>
        <taxon>Fervidicoccus</taxon>
    </lineage>
</organism>
<dbReference type="InterPro" id="IPR001342">
    <property type="entry name" value="HDH_cat"/>
</dbReference>
<name>A0A7J3SLK9_9CREN</name>
<dbReference type="SUPFAM" id="SSF55347">
    <property type="entry name" value="Glyceraldehyde-3-phosphate dehydrogenase-like, C-terminal domain"/>
    <property type="match status" value="1"/>
</dbReference>
<evidence type="ECO:0000313" key="5">
    <source>
        <dbReference type="EMBL" id="HGZ60407.1"/>
    </source>
</evidence>
<comment type="similarity">
    <text evidence="1">Belongs to the homoserine dehydrogenase family.</text>
</comment>
<feature type="domain" description="Homoserine dehydrogenase catalytic" evidence="4">
    <location>
        <begin position="166"/>
        <end position="335"/>
    </location>
</feature>
<dbReference type="PANTHER" id="PTHR43331:SF1">
    <property type="entry name" value="HOMOSERINE DEHYDROGENASE"/>
    <property type="match status" value="1"/>
</dbReference>